<comment type="similarity">
    <text evidence="1">Belongs to the bacterial solute-binding protein 1 family.</text>
</comment>
<name>A0A963Z6E7_9PROT</name>
<feature type="signal peptide" evidence="4">
    <location>
        <begin position="1"/>
        <end position="30"/>
    </location>
</feature>
<feature type="binding site" evidence="3">
    <location>
        <position position="91"/>
    </location>
    <ligand>
        <name>Fe cation</name>
        <dbReference type="ChEBI" id="CHEBI:24875"/>
    </ligand>
</feature>
<keyword evidence="2 4" id="KW-0732">Signal</keyword>
<feature type="binding site" evidence="3">
    <location>
        <position position="227"/>
    </location>
    <ligand>
        <name>Fe cation</name>
        <dbReference type="ChEBI" id="CHEBI:24875"/>
    </ligand>
</feature>
<dbReference type="EMBL" id="JAESVA010000015">
    <property type="protein sequence ID" value="MCB8883645.1"/>
    <property type="molecule type" value="Genomic_DNA"/>
</dbReference>
<dbReference type="Pfam" id="PF13343">
    <property type="entry name" value="SBP_bac_6"/>
    <property type="match status" value="1"/>
</dbReference>
<gene>
    <name evidence="5" type="ORF">ACELLULO517_25575</name>
</gene>
<evidence type="ECO:0000256" key="2">
    <source>
        <dbReference type="ARBA" id="ARBA00022729"/>
    </source>
</evidence>
<dbReference type="PANTHER" id="PTHR30006">
    <property type="entry name" value="THIAMINE-BINDING PERIPLASMIC PROTEIN-RELATED"/>
    <property type="match status" value="1"/>
</dbReference>
<protein>
    <submittedName>
        <fullName evidence="5">Iron ABC transporter substrate-binding protein</fullName>
    </submittedName>
</protein>
<evidence type="ECO:0000256" key="1">
    <source>
        <dbReference type="ARBA" id="ARBA00008520"/>
    </source>
</evidence>
<organism evidence="5 6">
    <name type="scientific">Acidisoma cellulosilyticum</name>
    <dbReference type="NCBI Taxonomy" id="2802395"/>
    <lineage>
        <taxon>Bacteria</taxon>
        <taxon>Pseudomonadati</taxon>
        <taxon>Pseudomonadota</taxon>
        <taxon>Alphaproteobacteria</taxon>
        <taxon>Acetobacterales</taxon>
        <taxon>Acidocellaceae</taxon>
        <taxon>Acidisoma</taxon>
    </lineage>
</organism>
<dbReference type="GO" id="GO:0046872">
    <property type="term" value="F:metal ion binding"/>
    <property type="evidence" value="ECO:0007669"/>
    <property type="project" value="UniProtKB-KW"/>
</dbReference>
<dbReference type="Proteomes" id="UP000721844">
    <property type="component" value="Unassembled WGS sequence"/>
</dbReference>
<comment type="caution">
    <text evidence="5">The sequence shown here is derived from an EMBL/GenBank/DDBJ whole genome shotgun (WGS) entry which is preliminary data.</text>
</comment>
<keyword evidence="3" id="KW-0408">Iron</keyword>
<dbReference type="SUPFAM" id="SSF53850">
    <property type="entry name" value="Periplasmic binding protein-like II"/>
    <property type="match status" value="1"/>
</dbReference>
<dbReference type="AlphaFoldDB" id="A0A963Z6E7"/>
<evidence type="ECO:0000256" key="4">
    <source>
        <dbReference type="SAM" id="SignalP"/>
    </source>
</evidence>
<dbReference type="Gene3D" id="3.40.190.10">
    <property type="entry name" value="Periplasmic binding protein-like II"/>
    <property type="match status" value="2"/>
</dbReference>
<dbReference type="GO" id="GO:0030288">
    <property type="term" value="C:outer membrane-bounded periplasmic space"/>
    <property type="evidence" value="ECO:0007669"/>
    <property type="project" value="TreeGrafter"/>
</dbReference>
<sequence>MTHLNFRRRGLAFGLSGAIMALAAPTLSYAADPEVLTLYSAQHEQVIDMLTAAFTKQTGIKVLSHAGEGPDIAHQLVQEGSASAADIFLTENSPELVLLDEKKLLAPVDPKTLAAVPPQDSPSSGHWVGVLARENVLTFNPKLIAETELPASLLDLADPKWKGKIAIAPSDSDFLPLVSAVLVLKGQEATLAWLKGLKANAQVFDDDEGVVAAVDRGAAATGIINSYYWARLATEQGMAKTQAQVYHFDNGDAGALVNISGAAILASSKNKDAAQKFLAFLVSKPTQSMLAASDVDFEYPLAAGVPVNAMMKPRSELHPPVISLEALGDDQPAAALLREAGLI</sequence>
<keyword evidence="6" id="KW-1185">Reference proteome</keyword>
<feature type="binding site" evidence="3">
    <location>
        <position position="43"/>
    </location>
    <ligand>
        <name>Fe cation</name>
        <dbReference type="ChEBI" id="CHEBI:24875"/>
    </ligand>
</feature>
<dbReference type="InterPro" id="IPR026045">
    <property type="entry name" value="Ferric-bd"/>
</dbReference>
<reference evidence="5 6" key="1">
    <citation type="journal article" date="2021" name="Microorganisms">
        <title>Acidisoma silvae sp. nov. and Acidisomacellulosilytica sp. nov., Two Acidophilic Bacteria Isolated from Decaying Wood, Hydrolyzing Cellulose and Producing Poly-3-hydroxybutyrate.</title>
        <authorList>
            <person name="Mieszkin S."/>
            <person name="Pouder E."/>
            <person name="Uroz S."/>
            <person name="Simon-Colin C."/>
            <person name="Alain K."/>
        </authorList>
    </citation>
    <scope>NUCLEOTIDE SEQUENCE [LARGE SCALE GENOMIC DNA]</scope>
    <source>
        <strain evidence="5 6">HW T5.17</strain>
    </source>
</reference>
<evidence type="ECO:0000256" key="3">
    <source>
        <dbReference type="PIRSR" id="PIRSR002825-1"/>
    </source>
</evidence>
<proteinExistence type="inferred from homology"/>
<accession>A0A963Z6E7</accession>
<feature type="chain" id="PRO_5037673881" evidence="4">
    <location>
        <begin position="31"/>
        <end position="343"/>
    </location>
</feature>
<evidence type="ECO:0000313" key="5">
    <source>
        <dbReference type="EMBL" id="MCB8883645.1"/>
    </source>
</evidence>
<keyword evidence="3" id="KW-0479">Metal-binding</keyword>
<dbReference type="CDD" id="cd13543">
    <property type="entry name" value="PBP2_Fbp"/>
    <property type="match status" value="1"/>
</dbReference>
<feature type="binding site" evidence="3">
    <location>
        <position position="228"/>
    </location>
    <ligand>
        <name>Fe cation</name>
        <dbReference type="ChEBI" id="CHEBI:24875"/>
    </ligand>
</feature>
<dbReference type="PANTHER" id="PTHR30006:SF15">
    <property type="entry name" value="IRON-UTILIZATION PERIPLASMIC PROTEIN"/>
    <property type="match status" value="1"/>
</dbReference>
<dbReference type="PIRSF" id="PIRSF002825">
    <property type="entry name" value="CfbpA"/>
    <property type="match status" value="1"/>
</dbReference>
<evidence type="ECO:0000313" key="6">
    <source>
        <dbReference type="Proteomes" id="UP000721844"/>
    </source>
</evidence>
<dbReference type="RefSeq" id="WP_227310315.1">
    <property type="nucleotide sequence ID" value="NZ_JAESVA010000015.1"/>
</dbReference>